<dbReference type="EMBL" id="JXJN01028085">
    <property type="status" value="NOT_ANNOTATED_CDS"/>
    <property type="molecule type" value="Genomic_DNA"/>
</dbReference>
<evidence type="ECO:0000313" key="2">
    <source>
        <dbReference type="EnsemblMetazoa" id="GPPI051171-PA"/>
    </source>
</evidence>
<dbReference type="Proteomes" id="UP000092460">
    <property type="component" value="Unassembled WGS sequence"/>
</dbReference>
<keyword evidence="1" id="KW-0472">Membrane</keyword>
<name>A0A1B0C7C5_9MUSC</name>
<accession>A0A1B0C7C5</accession>
<feature type="transmembrane region" description="Helical" evidence="1">
    <location>
        <begin position="21"/>
        <end position="41"/>
    </location>
</feature>
<dbReference type="EnsemblMetazoa" id="GPPI051171-RA">
    <property type="protein sequence ID" value="GPPI051171-PA"/>
    <property type="gene ID" value="GPPI051171"/>
</dbReference>
<organism evidence="2 3">
    <name type="scientific">Glossina palpalis gambiensis</name>
    <dbReference type="NCBI Taxonomy" id="67801"/>
    <lineage>
        <taxon>Eukaryota</taxon>
        <taxon>Metazoa</taxon>
        <taxon>Ecdysozoa</taxon>
        <taxon>Arthropoda</taxon>
        <taxon>Hexapoda</taxon>
        <taxon>Insecta</taxon>
        <taxon>Pterygota</taxon>
        <taxon>Neoptera</taxon>
        <taxon>Endopterygota</taxon>
        <taxon>Diptera</taxon>
        <taxon>Brachycera</taxon>
        <taxon>Muscomorpha</taxon>
        <taxon>Hippoboscoidea</taxon>
        <taxon>Glossinidae</taxon>
        <taxon>Glossina</taxon>
    </lineage>
</organism>
<evidence type="ECO:0000256" key="1">
    <source>
        <dbReference type="SAM" id="Phobius"/>
    </source>
</evidence>
<keyword evidence="1" id="KW-1133">Transmembrane helix</keyword>
<evidence type="ECO:0000313" key="3">
    <source>
        <dbReference type="Proteomes" id="UP000092460"/>
    </source>
</evidence>
<dbReference type="VEuPathDB" id="VectorBase:GPPI051171"/>
<sequence length="50" mass="5734">MPVKKPSSLLINMSTHMSSLILNHLIYFSLELICYFSIHFIDLVPLVNPC</sequence>
<keyword evidence="3" id="KW-1185">Reference proteome</keyword>
<dbReference type="AlphaFoldDB" id="A0A1B0C7C5"/>
<reference evidence="2" key="2">
    <citation type="submission" date="2020-05" db="UniProtKB">
        <authorList>
            <consortium name="EnsemblMetazoa"/>
        </authorList>
    </citation>
    <scope>IDENTIFICATION</scope>
    <source>
        <strain evidence="2">IAEA</strain>
    </source>
</reference>
<reference evidence="3" key="1">
    <citation type="submission" date="2015-01" db="EMBL/GenBank/DDBJ databases">
        <authorList>
            <person name="Aksoy S."/>
            <person name="Warren W."/>
            <person name="Wilson R.K."/>
        </authorList>
    </citation>
    <scope>NUCLEOTIDE SEQUENCE [LARGE SCALE GENOMIC DNA]</scope>
    <source>
        <strain evidence="3">IAEA</strain>
    </source>
</reference>
<proteinExistence type="predicted"/>
<protein>
    <submittedName>
        <fullName evidence="2">Uncharacterized protein</fullName>
    </submittedName>
</protein>
<keyword evidence="1" id="KW-0812">Transmembrane</keyword>